<dbReference type="Proteomes" id="UP001601442">
    <property type="component" value="Unassembled WGS sequence"/>
</dbReference>
<reference evidence="2 3" key="1">
    <citation type="submission" date="2024-10" db="EMBL/GenBank/DDBJ databases">
        <title>The Natural Products Discovery Center: Release of the First 8490 Sequenced Strains for Exploring Actinobacteria Biosynthetic Diversity.</title>
        <authorList>
            <person name="Kalkreuter E."/>
            <person name="Kautsar S.A."/>
            <person name="Yang D."/>
            <person name="Bader C.D."/>
            <person name="Teijaro C.N."/>
            <person name="Fluegel L."/>
            <person name="Davis C.M."/>
            <person name="Simpson J.R."/>
            <person name="Lauterbach L."/>
            <person name="Steele A.D."/>
            <person name="Gui C."/>
            <person name="Meng S."/>
            <person name="Li G."/>
            <person name="Viehrig K."/>
            <person name="Ye F."/>
            <person name="Su P."/>
            <person name="Kiefer A.F."/>
            <person name="Nichols A."/>
            <person name="Cepeda A.J."/>
            <person name="Yan W."/>
            <person name="Fan B."/>
            <person name="Jiang Y."/>
            <person name="Adhikari A."/>
            <person name="Zheng C.-J."/>
            <person name="Schuster L."/>
            <person name="Cowan T.M."/>
            <person name="Smanski M.J."/>
            <person name="Chevrette M.G."/>
            <person name="De Carvalho L.P.S."/>
            <person name="Shen B."/>
        </authorList>
    </citation>
    <scope>NUCLEOTIDE SEQUENCE [LARGE SCALE GENOMIC DNA]</scope>
    <source>
        <strain evidence="2 3">NPDC004119</strain>
    </source>
</reference>
<feature type="domain" description="DUF1330" evidence="1">
    <location>
        <begin position="3"/>
        <end position="95"/>
    </location>
</feature>
<organism evidence="2 3">
    <name type="scientific">Nocardia aobensis</name>
    <dbReference type="NCBI Taxonomy" id="257277"/>
    <lineage>
        <taxon>Bacteria</taxon>
        <taxon>Bacillati</taxon>
        <taxon>Actinomycetota</taxon>
        <taxon>Actinomycetes</taxon>
        <taxon>Mycobacteriales</taxon>
        <taxon>Nocardiaceae</taxon>
        <taxon>Nocardia</taxon>
    </lineage>
</organism>
<name>A0ABW6PEI1_9NOCA</name>
<evidence type="ECO:0000313" key="3">
    <source>
        <dbReference type="Proteomes" id="UP001601442"/>
    </source>
</evidence>
<dbReference type="Gene3D" id="3.30.70.100">
    <property type="match status" value="1"/>
</dbReference>
<protein>
    <submittedName>
        <fullName evidence="2">DUF1330 domain-containing protein</fullName>
    </submittedName>
</protein>
<gene>
    <name evidence="2" type="ORF">ACFYU5_34705</name>
</gene>
<evidence type="ECO:0000313" key="2">
    <source>
        <dbReference type="EMBL" id="MFF0501590.1"/>
    </source>
</evidence>
<keyword evidence="3" id="KW-1185">Reference proteome</keyword>
<accession>A0ABW6PEI1</accession>
<dbReference type="RefSeq" id="WP_195023387.1">
    <property type="nucleotide sequence ID" value="NZ_JBIAMT010000010.1"/>
</dbReference>
<proteinExistence type="predicted"/>
<dbReference type="PANTHER" id="PTHR41521">
    <property type="match status" value="1"/>
</dbReference>
<dbReference type="Pfam" id="PF07045">
    <property type="entry name" value="DUF1330"/>
    <property type="match status" value="1"/>
</dbReference>
<evidence type="ECO:0000259" key="1">
    <source>
        <dbReference type="Pfam" id="PF07045"/>
    </source>
</evidence>
<dbReference type="PANTHER" id="PTHR41521:SF4">
    <property type="entry name" value="BLR0684 PROTEIN"/>
    <property type="match status" value="1"/>
</dbReference>
<dbReference type="EMBL" id="JBIAMT010000010">
    <property type="protein sequence ID" value="MFF0501590.1"/>
    <property type="molecule type" value="Genomic_DNA"/>
</dbReference>
<dbReference type="SUPFAM" id="SSF54909">
    <property type="entry name" value="Dimeric alpha+beta barrel"/>
    <property type="match status" value="1"/>
</dbReference>
<comment type="caution">
    <text evidence="2">The sequence shown here is derived from an EMBL/GenBank/DDBJ whole genome shotgun (WGS) entry which is preliminary data.</text>
</comment>
<sequence length="95" mass="10516">MTAIVIARIRVTDPDKYEAYKPLSKKAIEEYGGRYLVRGSEPITLEGNSADVRYVVVEFDSIEAATNFYGSPVYVRARTAREGAAETIIEVLQGV</sequence>
<dbReference type="InterPro" id="IPR010753">
    <property type="entry name" value="DUF1330"/>
</dbReference>
<dbReference type="InterPro" id="IPR011008">
    <property type="entry name" value="Dimeric_a/b-barrel"/>
</dbReference>